<feature type="chain" id="PRO_5039313496" evidence="1">
    <location>
        <begin position="29"/>
        <end position="399"/>
    </location>
</feature>
<dbReference type="AlphaFoldDB" id="A0A9D2CDL7"/>
<evidence type="ECO:0000313" key="3">
    <source>
        <dbReference type="EMBL" id="HIY72703.1"/>
    </source>
</evidence>
<feature type="signal peptide" evidence="1">
    <location>
        <begin position="1"/>
        <end position="28"/>
    </location>
</feature>
<gene>
    <name evidence="3" type="ORF">H9826_01845</name>
</gene>
<proteinExistence type="predicted"/>
<feature type="domain" description="Copper amine oxidase-like N-terminal" evidence="2">
    <location>
        <begin position="146"/>
        <end position="183"/>
    </location>
</feature>
<dbReference type="EMBL" id="DXCX01000021">
    <property type="protein sequence ID" value="HIY72703.1"/>
    <property type="molecule type" value="Genomic_DNA"/>
</dbReference>
<dbReference type="Gene3D" id="3.30.457.10">
    <property type="entry name" value="Copper amine oxidase-like, N-terminal domain"/>
    <property type="match status" value="1"/>
</dbReference>
<sequence>MRNPHLRGLACGLLTLTLTAGLAGNALALTGAQSIQADFSDIKVMLDGAYLVLTDANGETVEPFAVNGTTYLPVRAVAGALGLNVEWQADTSTVALTSGGQVTTQTTSIPAKGRTIGMTLQADYSDIKVTLDGTLLSLTDANGTVVEPFAVDGTTYLPVRAVSNALGLEVGWDSETSTVVLSSIPFTITGEEAQALVQGNLDELYLGKYDPSYLAMVDVTAEEAEASHLQNILAESEFFSLYWGIVMPENNESFDTMDTTVKNEIIDLITEIYSHAKYTVGTPVEQADGSYLVDVTVSPIDVVTRAAEVYDSGTYAPLNALNAKYTSEVLYSMTQAEYEAYSVEYANVILGLVREQMSSLGYLADQTVTMTISKDANGAFGGNNEDWNAIDTIIIGYPS</sequence>
<dbReference type="Pfam" id="PF07833">
    <property type="entry name" value="Cu_amine_oxidN1"/>
    <property type="match status" value="2"/>
</dbReference>
<protein>
    <submittedName>
        <fullName evidence="3">Copper amine oxidase N-terminal domain-containing protein</fullName>
    </submittedName>
</protein>
<dbReference type="InterPro" id="IPR012854">
    <property type="entry name" value="Cu_amine_oxidase-like_N"/>
</dbReference>
<evidence type="ECO:0000256" key="1">
    <source>
        <dbReference type="SAM" id="SignalP"/>
    </source>
</evidence>
<comment type="caution">
    <text evidence="3">The sequence shown here is derived from an EMBL/GenBank/DDBJ whole genome shotgun (WGS) entry which is preliminary data.</text>
</comment>
<dbReference type="Proteomes" id="UP000886824">
    <property type="component" value="Unassembled WGS sequence"/>
</dbReference>
<feature type="domain" description="Copper amine oxidase-like N-terminal" evidence="2">
    <location>
        <begin position="60"/>
        <end position="103"/>
    </location>
</feature>
<keyword evidence="1" id="KW-0732">Signal</keyword>
<evidence type="ECO:0000313" key="4">
    <source>
        <dbReference type="Proteomes" id="UP000886824"/>
    </source>
</evidence>
<name>A0A9D2CDL7_9FIRM</name>
<dbReference type="InterPro" id="IPR036582">
    <property type="entry name" value="Mao_N_sf"/>
</dbReference>
<dbReference type="SUPFAM" id="SSF55383">
    <property type="entry name" value="Copper amine oxidase, domain N"/>
    <property type="match status" value="1"/>
</dbReference>
<accession>A0A9D2CDL7</accession>
<reference evidence="3" key="1">
    <citation type="journal article" date="2021" name="PeerJ">
        <title>Extensive microbial diversity within the chicken gut microbiome revealed by metagenomics and culture.</title>
        <authorList>
            <person name="Gilroy R."/>
            <person name="Ravi A."/>
            <person name="Getino M."/>
            <person name="Pursley I."/>
            <person name="Horton D.L."/>
            <person name="Alikhan N.F."/>
            <person name="Baker D."/>
            <person name="Gharbi K."/>
            <person name="Hall N."/>
            <person name="Watson M."/>
            <person name="Adriaenssens E.M."/>
            <person name="Foster-Nyarko E."/>
            <person name="Jarju S."/>
            <person name="Secka A."/>
            <person name="Antonio M."/>
            <person name="Oren A."/>
            <person name="Chaudhuri R.R."/>
            <person name="La Ragione R."/>
            <person name="Hildebrand F."/>
            <person name="Pallen M.J."/>
        </authorList>
    </citation>
    <scope>NUCLEOTIDE SEQUENCE</scope>
    <source>
        <strain evidence="3">CHK33-7979</strain>
    </source>
</reference>
<organism evidence="3 4">
    <name type="scientific">Candidatus Intestinimonas merdavium</name>
    <dbReference type="NCBI Taxonomy" id="2838622"/>
    <lineage>
        <taxon>Bacteria</taxon>
        <taxon>Bacillati</taxon>
        <taxon>Bacillota</taxon>
        <taxon>Clostridia</taxon>
        <taxon>Eubacteriales</taxon>
        <taxon>Intestinimonas</taxon>
    </lineage>
</organism>
<evidence type="ECO:0000259" key="2">
    <source>
        <dbReference type="Pfam" id="PF07833"/>
    </source>
</evidence>
<reference evidence="3" key="2">
    <citation type="submission" date="2021-04" db="EMBL/GenBank/DDBJ databases">
        <authorList>
            <person name="Gilroy R."/>
        </authorList>
    </citation>
    <scope>NUCLEOTIDE SEQUENCE</scope>
    <source>
        <strain evidence="3">CHK33-7979</strain>
    </source>
</reference>